<organism evidence="2 3">
    <name type="scientific">Sinosporangium siamense</name>
    <dbReference type="NCBI Taxonomy" id="1367973"/>
    <lineage>
        <taxon>Bacteria</taxon>
        <taxon>Bacillati</taxon>
        <taxon>Actinomycetota</taxon>
        <taxon>Actinomycetes</taxon>
        <taxon>Streptosporangiales</taxon>
        <taxon>Streptosporangiaceae</taxon>
        <taxon>Sinosporangium</taxon>
    </lineage>
</organism>
<dbReference type="AlphaFoldDB" id="A0A919RKJ2"/>
<sequence>MNTKDKSRLGLPFLWIVGLALLAVPRAILHDLHLIEGETFVNFLLVVVPLAVWIAVAVRARVPSPFLTLLVVGALYGVLLAGVHQVLWETGMDGASPSLGGNLAGRLSPASEGLLLRSFAVVSSLFTGVLAGAITGLIAWGGQRALGMRAR</sequence>
<evidence type="ECO:0000256" key="1">
    <source>
        <dbReference type="SAM" id="Phobius"/>
    </source>
</evidence>
<comment type="caution">
    <text evidence="2">The sequence shown here is derived from an EMBL/GenBank/DDBJ whole genome shotgun (WGS) entry which is preliminary data.</text>
</comment>
<keyword evidence="3" id="KW-1185">Reference proteome</keyword>
<evidence type="ECO:0000313" key="3">
    <source>
        <dbReference type="Proteomes" id="UP000606172"/>
    </source>
</evidence>
<protein>
    <submittedName>
        <fullName evidence="2">Uncharacterized protein</fullName>
    </submittedName>
</protein>
<gene>
    <name evidence="2" type="ORF">Ssi02_38250</name>
</gene>
<keyword evidence="1" id="KW-0472">Membrane</keyword>
<feature type="transmembrane region" description="Helical" evidence="1">
    <location>
        <begin position="40"/>
        <end position="59"/>
    </location>
</feature>
<feature type="transmembrane region" description="Helical" evidence="1">
    <location>
        <begin position="66"/>
        <end position="88"/>
    </location>
</feature>
<evidence type="ECO:0000313" key="2">
    <source>
        <dbReference type="EMBL" id="GII93594.1"/>
    </source>
</evidence>
<name>A0A919RKJ2_9ACTN</name>
<keyword evidence="1" id="KW-1133">Transmembrane helix</keyword>
<dbReference type="Proteomes" id="UP000606172">
    <property type="component" value="Unassembled WGS sequence"/>
</dbReference>
<feature type="transmembrane region" description="Helical" evidence="1">
    <location>
        <begin position="9"/>
        <end position="28"/>
    </location>
</feature>
<accession>A0A919RKJ2</accession>
<dbReference type="EMBL" id="BOOW01000023">
    <property type="protein sequence ID" value="GII93594.1"/>
    <property type="molecule type" value="Genomic_DNA"/>
</dbReference>
<keyword evidence="1" id="KW-0812">Transmembrane</keyword>
<proteinExistence type="predicted"/>
<feature type="transmembrane region" description="Helical" evidence="1">
    <location>
        <begin position="119"/>
        <end position="141"/>
    </location>
</feature>
<reference evidence="2" key="1">
    <citation type="submission" date="2021-01" db="EMBL/GenBank/DDBJ databases">
        <title>Whole genome shotgun sequence of Sinosporangium siamense NBRC 109515.</title>
        <authorList>
            <person name="Komaki H."/>
            <person name="Tamura T."/>
        </authorList>
    </citation>
    <scope>NUCLEOTIDE SEQUENCE</scope>
    <source>
        <strain evidence="2">NBRC 109515</strain>
    </source>
</reference>
<dbReference type="RefSeq" id="WP_204027110.1">
    <property type="nucleotide sequence ID" value="NZ_BOOW01000023.1"/>
</dbReference>